<keyword evidence="2" id="KW-1185">Reference proteome</keyword>
<dbReference type="AlphaFoldDB" id="A0A4P7QGW4"/>
<organism evidence="1 2">
    <name type="scientific">Corynebacterium endometrii</name>
    <dbReference type="NCBI Taxonomy" id="2488819"/>
    <lineage>
        <taxon>Bacteria</taxon>
        <taxon>Bacillati</taxon>
        <taxon>Actinomycetota</taxon>
        <taxon>Actinomycetes</taxon>
        <taxon>Mycobacteriales</taxon>
        <taxon>Corynebacteriaceae</taxon>
        <taxon>Corynebacterium</taxon>
    </lineage>
</organism>
<sequence length="66" mass="7517">MEANHDTDALSLAVMTAVMYEQAQGRVQSDSELRECYQEDLDEFPQETTYTVEEFIAAVKKNRAKA</sequence>
<dbReference type="EMBL" id="CP039247">
    <property type="protein sequence ID" value="QCB28226.1"/>
    <property type="molecule type" value="Genomic_DNA"/>
</dbReference>
<gene>
    <name evidence="1" type="ORF">CENDO_04680</name>
</gene>
<dbReference type="KEGG" id="cee:CENDO_04680"/>
<evidence type="ECO:0000313" key="2">
    <source>
        <dbReference type="Proteomes" id="UP000296352"/>
    </source>
</evidence>
<dbReference type="Proteomes" id="UP000296352">
    <property type="component" value="Chromosome"/>
</dbReference>
<dbReference type="RefSeq" id="WP_136140993.1">
    <property type="nucleotide sequence ID" value="NZ_CP039247.1"/>
</dbReference>
<proteinExistence type="predicted"/>
<name>A0A4P7QGW4_9CORY</name>
<accession>A0A4P7QGW4</accession>
<reference evidence="1 2" key="1">
    <citation type="submission" date="2019-04" db="EMBL/GenBank/DDBJ databases">
        <title>Corynebacterium endometrii sp. nov., isolated from the uterus of a cow with endometritis.</title>
        <authorList>
            <person name="Ballas P."/>
            <person name="Ruckert C."/>
            <person name="Wagener K."/>
            <person name="Drillich M."/>
            <person name="Kaempfer P."/>
            <person name="Busse H.-J."/>
            <person name="Ehling-Schulz M."/>
        </authorList>
    </citation>
    <scope>NUCLEOTIDE SEQUENCE [LARGE SCALE GENOMIC DNA]</scope>
    <source>
        <strain evidence="1 2">LMM-1653</strain>
    </source>
</reference>
<evidence type="ECO:0000313" key="1">
    <source>
        <dbReference type="EMBL" id="QCB28226.1"/>
    </source>
</evidence>
<protein>
    <submittedName>
        <fullName evidence="1">Uncharacterized protein</fullName>
    </submittedName>
</protein>